<dbReference type="EMBL" id="JAGMVJ010000011">
    <property type="protein sequence ID" value="KAH7086120.1"/>
    <property type="molecule type" value="Genomic_DNA"/>
</dbReference>
<evidence type="ECO:0000313" key="5">
    <source>
        <dbReference type="Proteomes" id="UP000813461"/>
    </source>
</evidence>
<dbReference type="Gene3D" id="3.90.1200.10">
    <property type="match status" value="1"/>
</dbReference>
<feature type="domain" description="Aminoglycoside phosphotransferase" evidence="1">
    <location>
        <begin position="199"/>
        <end position="426"/>
    </location>
</feature>
<dbReference type="InterPro" id="IPR055493">
    <property type="entry name" value="DUF7065"/>
</dbReference>
<dbReference type="Proteomes" id="UP000813461">
    <property type="component" value="Unassembled WGS sequence"/>
</dbReference>
<keyword evidence="4" id="KW-0418">Kinase</keyword>
<evidence type="ECO:0000313" key="4">
    <source>
        <dbReference type="EMBL" id="KAH7086120.1"/>
    </source>
</evidence>
<dbReference type="InterPro" id="IPR051678">
    <property type="entry name" value="AGP_Transferase"/>
</dbReference>
<dbReference type="SUPFAM" id="SSF159245">
    <property type="entry name" value="AttH-like"/>
    <property type="match status" value="1"/>
</dbReference>
<name>A0A8K0R650_9PLEO</name>
<dbReference type="OrthoDB" id="3897298at2759"/>
<dbReference type="GO" id="GO:0016301">
    <property type="term" value="F:kinase activity"/>
    <property type="evidence" value="ECO:0007669"/>
    <property type="project" value="UniProtKB-KW"/>
</dbReference>
<gene>
    <name evidence="4" type="ORF">FB567DRAFT_602874</name>
</gene>
<organism evidence="4 5">
    <name type="scientific">Paraphoma chrysanthemicola</name>
    <dbReference type="NCBI Taxonomy" id="798071"/>
    <lineage>
        <taxon>Eukaryota</taxon>
        <taxon>Fungi</taxon>
        <taxon>Dikarya</taxon>
        <taxon>Ascomycota</taxon>
        <taxon>Pezizomycotina</taxon>
        <taxon>Dothideomycetes</taxon>
        <taxon>Pleosporomycetidae</taxon>
        <taxon>Pleosporales</taxon>
        <taxon>Pleosporineae</taxon>
        <taxon>Phaeosphaeriaceae</taxon>
        <taxon>Paraphoma</taxon>
    </lineage>
</organism>
<proteinExistence type="predicted"/>
<dbReference type="InterPro" id="IPR055492">
    <property type="entry name" value="DUF7064"/>
</dbReference>
<comment type="caution">
    <text evidence="4">The sequence shown here is derived from an EMBL/GenBank/DDBJ whole genome shotgun (WGS) entry which is preliminary data.</text>
</comment>
<feature type="domain" description="DUF7065" evidence="3">
    <location>
        <begin position="523"/>
        <end position="703"/>
    </location>
</feature>
<dbReference type="Pfam" id="PF01636">
    <property type="entry name" value="APH"/>
    <property type="match status" value="1"/>
</dbReference>
<accession>A0A8K0R650</accession>
<dbReference type="AlphaFoldDB" id="A0A8K0R650"/>
<dbReference type="Pfam" id="PF23212">
    <property type="entry name" value="DUF7064"/>
    <property type="match status" value="1"/>
</dbReference>
<dbReference type="InterPro" id="IPR011009">
    <property type="entry name" value="Kinase-like_dom_sf"/>
</dbReference>
<evidence type="ECO:0000259" key="2">
    <source>
        <dbReference type="Pfam" id="PF23212"/>
    </source>
</evidence>
<keyword evidence="4" id="KW-0808">Transferase</keyword>
<keyword evidence="5" id="KW-1185">Reference proteome</keyword>
<dbReference type="InterPro" id="IPR002575">
    <property type="entry name" value="Aminoglycoside_PTrfase"/>
</dbReference>
<dbReference type="SUPFAM" id="SSF56112">
    <property type="entry name" value="Protein kinase-like (PK-like)"/>
    <property type="match status" value="1"/>
</dbReference>
<evidence type="ECO:0000259" key="1">
    <source>
        <dbReference type="Pfam" id="PF01636"/>
    </source>
</evidence>
<dbReference type="InterPro" id="IPR041726">
    <property type="entry name" value="ACAD10_11_N"/>
</dbReference>
<feature type="domain" description="DUF7064" evidence="2">
    <location>
        <begin position="705"/>
        <end position="828"/>
    </location>
</feature>
<sequence>MKINSTTQGLVLVLESLKSIIAPELTTKNAKSILGAIEATLLDLLKRQGPSAVILKQIVDAGQQLEHEMLLLQEPETTFTEESGSPTQTFDELALYHEQLTARLSRLGTTLSSERPSDPQVSALLRRAAEWEHSYYSGIQEKKAEISPVKAENPAISQDFMKSFLTEMHGAVEVTRFERVPGGHGKQAYLCQVRYANGGEEKLVVRKSDGAPIVLDRAFLVEQEYSLLKCLKDTDIPAPEVYDLWLKPSGPSQVDSSFFTMKFIEGSAPANYLKMNDGKVSETILLQLAEILAKLHSVPLETFGAHIQQFEGASYLGETTAERYRRVIDEWYQYTQRVEHLPSPYLAWLFNWLRQNVPDDARPPVLTHGDFNIHNILVRNDTVTGILDWECADFGCPEQDLAYIHPVVSQHMAWDKFLDRYLASGGKDINQSYFGFCQAFSVLRTTLAFNRATTNLQRRSVADIRLSMVELGYQASFMGMALEYTADLPNKRPVVNGHSLTNGNANTSSSREKYIERQDSTLTTPDGQKLTVYGDHANRRQKPGPQDIWQESIVLVWWDDASRVGGFHRLGHEPNRKDGPKATLWNHLITPAGFYKRQRFQDLRSEDTPPDLSFGCGDDTCTHKFVDGEHIWDISDGDVSAHLSFTDTGPNVACFPTSKTFTEGFASLHFDIPGQVRGWVNVKGRKFPVEAGFGIRDHAWGPRDWNQTLQGHRWVVGSAGKELGFVGVGFQKPDCSVAQFGWVVRDGVVTMAKELDIVAYMEADSQVNRGGAVKYRLTTGEELHFTHTPVGVPAAVSHHHGLNCVDRICKFECSNGLQGFSCFETSCNVRRESARPATFTDGIADDGLHSFKMLN</sequence>
<dbReference type="PANTHER" id="PTHR21310">
    <property type="entry name" value="AMINOGLYCOSIDE PHOSPHOTRANSFERASE-RELATED-RELATED"/>
    <property type="match status" value="1"/>
</dbReference>
<evidence type="ECO:0000259" key="3">
    <source>
        <dbReference type="Pfam" id="PF23213"/>
    </source>
</evidence>
<dbReference type="Pfam" id="PF23213">
    <property type="entry name" value="DUF7065"/>
    <property type="match status" value="1"/>
</dbReference>
<dbReference type="Gene3D" id="3.30.200.20">
    <property type="entry name" value="Phosphorylase Kinase, domain 1"/>
    <property type="match status" value="1"/>
</dbReference>
<dbReference type="CDD" id="cd05154">
    <property type="entry name" value="ACAD10_11_N-like"/>
    <property type="match status" value="1"/>
</dbReference>
<reference evidence="4" key="1">
    <citation type="journal article" date="2021" name="Nat. Commun.">
        <title>Genetic determinants of endophytism in the Arabidopsis root mycobiome.</title>
        <authorList>
            <person name="Mesny F."/>
            <person name="Miyauchi S."/>
            <person name="Thiergart T."/>
            <person name="Pickel B."/>
            <person name="Atanasova L."/>
            <person name="Karlsson M."/>
            <person name="Huettel B."/>
            <person name="Barry K.W."/>
            <person name="Haridas S."/>
            <person name="Chen C."/>
            <person name="Bauer D."/>
            <person name="Andreopoulos W."/>
            <person name="Pangilinan J."/>
            <person name="LaButti K."/>
            <person name="Riley R."/>
            <person name="Lipzen A."/>
            <person name="Clum A."/>
            <person name="Drula E."/>
            <person name="Henrissat B."/>
            <person name="Kohler A."/>
            <person name="Grigoriev I.V."/>
            <person name="Martin F.M."/>
            <person name="Hacquard S."/>
        </authorList>
    </citation>
    <scope>NUCLEOTIDE SEQUENCE</scope>
    <source>
        <strain evidence="4">MPI-SDFR-AT-0120</strain>
    </source>
</reference>
<protein>
    <submittedName>
        <fullName evidence="4">Kinase-like domain-containing protein</fullName>
    </submittedName>
</protein>